<evidence type="ECO:0000256" key="1">
    <source>
        <dbReference type="ARBA" id="ARBA00022490"/>
    </source>
</evidence>
<keyword evidence="2 9" id="KW-1005">Bacterial flagellum biogenesis</keyword>
<dbReference type="Pfam" id="PF05247">
    <property type="entry name" value="FlhD"/>
    <property type="match status" value="1"/>
</dbReference>
<protein>
    <recommendedName>
        <fullName evidence="9">Flagellar transcriptional regulator FlhD</fullName>
    </recommendedName>
</protein>
<comment type="caution">
    <text evidence="10">The sequence shown here is derived from an EMBL/GenBank/DDBJ whole genome shotgun (WGS) entry which is preliminary data.</text>
</comment>
<keyword evidence="7 9" id="KW-0804">Transcription</keyword>
<keyword evidence="10" id="KW-0282">Flagellum</keyword>
<comment type="subunit">
    <text evidence="9">Homodimer; disulfide-linked. Forms a heterohexamer composed of two FlhC and four FlhD subunits. Each FlhC binds a FlhD dimer, forming a heterotrimer, and a hexamer assembles by dimerization of two heterotrimers.</text>
</comment>
<keyword evidence="3 9" id="KW-0805">Transcription regulation</keyword>
<dbReference type="EMBL" id="JANIGO010000005">
    <property type="protein sequence ID" value="MCQ8897524.1"/>
    <property type="molecule type" value="Genomic_DNA"/>
</dbReference>
<dbReference type="HAMAP" id="MF_00725">
    <property type="entry name" value="FlhD"/>
    <property type="match status" value="1"/>
</dbReference>
<evidence type="ECO:0000256" key="5">
    <source>
        <dbReference type="ARBA" id="ARBA00023157"/>
    </source>
</evidence>
<evidence type="ECO:0000256" key="4">
    <source>
        <dbReference type="ARBA" id="ARBA00023125"/>
    </source>
</evidence>
<dbReference type="Proteomes" id="UP001204142">
    <property type="component" value="Unassembled WGS sequence"/>
</dbReference>
<evidence type="ECO:0000256" key="7">
    <source>
        <dbReference type="ARBA" id="ARBA00023163"/>
    </source>
</evidence>
<dbReference type="SUPFAM" id="SSF63592">
    <property type="entry name" value="Flagellar transcriptional activator FlhD"/>
    <property type="match status" value="1"/>
</dbReference>
<accession>A0ABT1WJC6</accession>
<evidence type="ECO:0000313" key="10">
    <source>
        <dbReference type="EMBL" id="MCQ8897524.1"/>
    </source>
</evidence>
<keyword evidence="4 9" id="KW-0238">DNA-binding</keyword>
<evidence type="ECO:0000256" key="2">
    <source>
        <dbReference type="ARBA" id="ARBA00022795"/>
    </source>
</evidence>
<comment type="subcellular location">
    <subcellularLocation>
        <location evidence="9">Cytoplasm</location>
    </subcellularLocation>
</comment>
<name>A0ABT1WJC6_9BURK</name>
<feature type="disulfide bond" description="Interchain" evidence="9">
    <location>
        <position position="73"/>
    </location>
</feature>
<evidence type="ECO:0000256" key="3">
    <source>
        <dbReference type="ARBA" id="ARBA00023015"/>
    </source>
</evidence>
<reference evidence="10 11" key="1">
    <citation type="submission" date="2022-07" db="EMBL/GenBank/DDBJ databases">
        <authorList>
            <person name="Xamxidin M."/>
            <person name="Wu M."/>
        </authorList>
    </citation>
    <scope>NUCLEOTIDE SEQUENCE [LARGE SCALE GENOMIC DNA]</scope>
    <source>
        <strain evidence="10 11">NBRC 111650</strain>
    </source>
</reference>
<keyword evidence="6 9" id="KW-0010">Activator</keyword>
<comment type="domain">
    <text evidence="9">The C-terminal region contains a putative helix-turn-helix (HTH) motif, suggesting that this region may bind DNA.</text>
</comment>
<proteinExistence type="inferred from homology"/>
<dbReference type="InterPro" id="IPR023559">
    <property type="entry name" value="Flagellar_FlhD"/>
</dbReference>
<evidence type="ECO:0000313" key="11">
    <source>
        <dbReference type="Proteomes" id="UP001204142"/>
    </source>
</evidence>
<keyword evidence="10" id="KW-0969">Cilium</keyword>
<dbReference type="InterPro" id="IPR036194">
    <property type="entry name" value="FlhD_sf"/>
</dbReference>
<comment type="function">
    <text evidence="8 9">Functions in complex with FlhC as a master transcriptional regulator that regulates transcription of several flagellar and non-flagellar operons by binding to their promoter region. Activates expression of class 2 flagellar genes, including fliA, which is a flagellum-specific sigma factor that turns on the class 3 genes. Also regulates genes whose products function in a variety of physiological pathways.</text>
</comment>
<evidence type="ECO:0000256" key="6">
    <source>
        <dbReference type="ARBA" id="ARBA00023159"/>
    </source>
</evidence>
<dbReference type="Gene3D" id="1.10.4000.10">
    <property type="entry name" value="Flagellar transcriptional activator FlhD"/>
    <property type="match status" value="1"/>
</dbReference>
<keyword evidence="11" id="KW-1185">Reference proteome</keyword>
<keyword evidence="1 9" id="KW-0963">Cytoplasm</keyword>
<keyword evidence="10" id="KW-0966">Cell projection</keyword>
<organism evidence="10 11">
    <name type="scientific">Limnobacter humi</name>
    <dbReference type="NCBI Taxonomy" id="1778671"/>
    <lineage>
        <taxon>Bacteria</taxon>
        <taxon>Pseudomonadati</taxon>
        <taxon>Pseudomonadota</taxon>
        <taxon>Betaproteobacteria</taxon>
        <taxon>Burkholderiales</taxon>
        <taxon>Burkholderiaceae</taxon>
        <taxon>Limnobacter</taxon>
    </lineage>
</organism>
<evidence type="ECO:0000256" key="8">
    <source>
        <dbReference type="ARBA" id="ARBA00025431"/>
    </source>
</evidence>
<evidence type="ECO:0000256" key="9">
    <source>
        <dbReference type="HAMAP-Rule" id="MF_00725"/>
    </source>
</evidence>
<gene>
    <name evidence="9" type="primary">flhD</name>
    <name evidence="10" type="ORF">NQT62_13870</name>
</gene>
<sequence>MSALSVGKGSAERMLNELRELNLNFLMLAQRMLNDNKVTAKAQLGLPDGVADTLMDMSTTDLMRLASTSLSLCTLRFDHEKLWALANDQSTDPRLTALHASILGFRHPVEHKLAG</sequence>
<keyword evidence="5 9" id="KW-1015">Disulfide bond</keyword>
<dbReference type="RefSeq" id="WP_256765329.1">
    <property type="nucleotide sequence ID" value="NZ_JANIGO010000005.1"/>
</dbReference>
<comment type="similarity">
    <text evidence="9">Belongs to the FlhD family.</text>
</comment>